<proteinExistence type="predicted"/>
<dbReference type="eggNOG" id="ENOG503436I">
    <property type="taxonomic scope" value="Bacteria"/>
</dbReference>
<reference evidence="1 2" key="1">
    <citation type="submission" date="2014-10" db="EMBL/GenBank/DDBJ databases">
        <title>Draft genome of anammox bacterium scalindua brodae, obtained using differential coverage binning of sequence data from two enrichment reactors.</title>
        <authorList>
            <person name="Speth D.R."/>
            <person name="Russ L."/>
            <person name="Kartal B."/>
            <person name="Op den Camp H.J."/>
            <person name="Dutilh B.E."/>
            <person name="Jetten M.S."/>
        </authorList>
    </citation>
    <scope>NUCLEOTIDE SEQUENCE [LARGE SCALE GENOMIC DNA]</scope>
    <source>
        <strain evidence="1">RU1</strain>
    </source>
</reference>
<dbReference type="Proteomes" id="UP000030652">
    <property type="component" value="Unassembled WGS sequence"/>
</dbReference>
<evidence type="ECO:0000313" key="1">
    <source>
        <dbReference type="EMBL" id="KHE92878.1"/>
    </source>
</evidence>
<comment type="caution">
    <text evidence="1">The sequence shown here is derived from an EMBL/GenBank/DDBJ whole genome shotgun (WGS) entry which is preliminary data.</text>
</comment>
<name>A0A0B0EP64_9BACT</name>
<dbReference type="PATRIC" id="fig|237368.3.peg.1380"/>
<protein>
    <submittedName>
        <fullName evidence="1">Uncharacterized protein</fullName>
    </submittedName>
</protein>
<accession>A0A0B0EP64</accession>
<gene>
    <name evidence="1" type="ORF">SCABRO_01267</name>
</gene>
<sequence>MQNINYKKIYKKPHFDTIEKDDKKDATRNRHAYYDNIDTRLFDIDNIKYLHELFTHVIPIDQFRLNWDRDWYGKFSQFKEIVHLPEIRVYDLEPLIARLAKSISSIGISTWSSCEGHWGTPAYVIFDRKYHRVWFETLLNKFIKKRLNLVCNWKWLENRCTISSPGKDIMEMYLEIQEVARLIYHYRDSLINIKKHLLSLLTNEHKKMNKKNLLNAFEVFFDAAIAENQSNILTS</sequence>
<dbReference type="EMBL" id="JRYO01000085">
    <property type="protein sequence ID" value="KHE92878.1"/>
    <property type="molecule type" value="Genomic_DNA"/>
</dbReference>
<evidence type="ECO:0000313" key="2">
    <source>
        <dbReference type="Proteomes" id="UP000030652"/>
    </source>
</evidence>
<dbReference type="AlphaFoldDB" id="A0A0B0EP64"/>
<organism evidence="1 2">
    <name type="scientific">Candidatus Scalindua brodae</name>
    <dbReference type="NCBI Taxonomy" id="237368"/>
    <lineage>
        <taxon>Bacteria</taxon>
        <taxon>Pseudomonadati</taxon>
        <taxon>Planctomycetota</taxon>
        <taxon>Candidatus Brocadiia</taxon>
        <taxon>Candidatus Brocadiales</taxon>
        <taxon>Candidatus Scalinduaceae</taxon>
        <taxon>Candidatus Scalindua</taxon>
    </lineage>
</organism>